<gene>
    <name evidence="1" type="ORF">RA086_08875</name>
</gene>
<dbReference type="EMBL" id="JAVCWF010000001">
    <property type="protein sequence ID" value="MDQ7937721.1"/>
    <property type="molecule type" value="Genomic_DNA"/>
</dbReference>
<keyword evidence="2" id="KW-1185">Reference proteome</keyword>
<sequence>MAYLSEEVQFGLFGLVQLYLNNILSENVKVEYSKLEKDLISAIKNNQFEHWRLLSQLY</sequence>
<evidence type="ECO:0000313" key="1">
    <source>
        <dbReference type="EMBL" id="MDQ7937721.1"/>
    </source>
</evidence>
<reference evidence="1 2" key="1">
    <citation type="journal article" date="2023" name="Int. J. Syst. Evol. Microbiol.">
        <title>Lactiplantibacillus brownii sp. nov., a novel psychrotolerant species isolated from sauerkraut.</title>
        <authorList>
            <person name="Heng Y.C."/>
            <person name="Silvaraju S."/>
            <person name="Lee J.K.Y."/>
            <person name="Kittelmann S."/>
        </authorList>
    </citation>
    <scope>NUCLEOTIDE SEQUENCE [LARGE SCALE GENOMIC DNA]</scope>
    <source>
        <strain evidence="1 2">WILCCON 0030</strain>
    </source>
</reference>
<dbReference type="Proteomes" id="UP001227831">
    <property type="component" value="Unassembled WGS sequence"/>
</dbReference>
<comment type="caution">
    <text evidence="1">The sequence shown here is derived from an EMBL/GenBank/DDBJ whole genome shotgun (WGS) entry which is preliminary data.</text>
</comment>
<dbReference type="RefSeq" id="WP_308703446.1">
    <property type="nucleotide sequence ID" value="NZ_JAVCWF010000001.1"/>
</dbReference>
<name>A0ABU1A9X5_9LACO</name>
<proteinExistence type="predicted"/>
<protein>
    <submittedName>
        <fullName evidence="1">Uncharacterized protein</fullName>
    </submittedName>
</protein>
<evidence type="ECO:0000313" key="2">
    <source>
        <dbReference type="Proteomes" id="UP001227831"/>
    </source>
</evidence>
<accession>A0ABU1A9X5</accession>
<organism evidence="1 2">
    <name type="scientific">Lactiplantibacillus brownii</name>
    <dbReference type="NCBI Taxonomy" id="3069269"/>
    <lineage>
        <taxon>Bacteria</taxon>
        <taxon>Bacillati</taxon>
        <taxon>Bacillota</taxon>
        <taxon>Bacilli</taxon>
        <taxon>Lactobacillales</taxon>
        <taxon>Lactobacillaceae</taxon>
        <taxon>Lactiplantibacillus</taxon>
    </lineage>
</organism>